<proteinExistence type="predicted"/>
<organism evidence="1">
    <name type="scientific">marine sediment metagenome</name>
    <dbReference type="NCBI Taxonomy" id="412755"/>
    <lineage>
        <taxon>unclassified sequences</taxon>
        <taxon>metagenomes</taxon>
        <taxon>ecological metagenomes</taxon>
    </lineage>
</organism>
<protein>
    <submittedName>
        <fullName evidence="1">Uncharacterized protein</fullName>
    </submittedName>
</protein>
<reference evidence="1" key="1">
    <citation type="journal article" date="2015" name="Nature">
        <title>Complex archaea that bridge the gap between prokaryotes and eukaryotes.</title>
        <authorList>
            <person name="Spang A."/>
            <person name="Saw J.H."/>
            <person name="Jorgensen S.L."/>
            <person name="Zaremba-Niedzwiedzka K."/>
            <person name="Martijn J."/>
            <person name="Lind A.E."/>
            <person name="van Eijk R."/>
            <person name="Schleper C."/>
            <person name="Guy L."/>
            <person name="Ettema T.J."/>
        </authorList>
    </citation>
    <scope>NUCLEOTIDE SEQUENCE</scope>
</reference>
<sequence length="95" mass="11155">MTTTYTPEEKEVLEEYQDKEVQVEAINIQFHSGYKDKGYAGKRYTYKSTIKDVHVGDLVVVQTSGQYKVVRVTDVNVPITMPDDWYRWVLMKFIL</sequence>
<dbReference type="AlphaFoldDB" id="A0A0F9CBS7"/>
<comment type="caution">
    <text evidence="1">The sequence shown here is derived from an EMBL/GenBank/DDBJ whole genome shotgun (WGS) entry which is preliminary data.</text>
</comment>
<accession>A0A0F9CBS7</accession>
<dbReference type="EMBL" id="LAZR01033892">
    <property type="protein sequence ID" value="KKL46828.1"/>
    <property type="molecule type" value="Genomic_DNA"/>
</dbReference>
<name>A0A0F9CBS7_9ZZZZ</name>
<gene>
    <name evidence="1" type="ORF">LCGC14_2341650</name>
</gene>
<evidence type="ECO:0000313" key="1">
    <source>
        <dbReference type="EMBL" id="KKL46828.1"/>
    </source>
</evidence>